<accession>A0AAN6N0Z1</accession>
<dbReference type="EMBL" id="MU853872">
    <property type="protein sequence ID" value="KAK3936780.1"/>
    <property type="molecule type" value="Genomic_DNA"/>
</dbReference>
<dbReference type="PROSITE" id="PS51186">
    <property type="entry name" value="GNAT"/>
    <property type="match status" value="1"/>
</dbReference>
<dbReference type="Pfam" id="PF00583">
    <property type="entry name" value="Acetyltransf_1"/>
    <property type="match status" value="1"/>
</dbReference>
<dbReference type="PANTHER" id="PTHR42791">
    <property type="entry name" value="GNAT FAMILY ACETYLTRANSFERASE"/>
    <property type="match status" value="1"/>
</dbReference>
<comment type="caution">
    <text evidence="2">The sequence shown here is derived from an EMBL/GenBank/DDBJ whole genome shotgun (WGS) entry which is preliminary data.</text>
</comment>
<dbReference type="GO" id="GO:0016747">
    <property type="term" value="F:acyltransferase activity, transferring groups other than amino-acyl groups"/>
    <property type="evidence" value="ECO:0007669"/>
    <property type="project" value="InterPro"/>
</dbReference>
<dbReference type="Proteomes" id="UP001303473">
    <property type="component" value="Unassembled WGS sequence"/>
</dbReference>
<dbReference type="InterPro" id="IPR000182">
    <property type="entry name" value="GNAT_dom"/>
</dbReference>
<evidence type="ECO:0000313" key="2">
    <source>
        <dbReference type="EMBL" id="KAK3936780.1"/>
    </source>
</evidence>
<protein>
    <recommendedName>
        <fullName evidence="1">N-acetyltransferase domain-containing protein</fullName>
    </recommendedName>
</protein>
<sequence length="230" mass="25658">MTFAVLPVLIPEIRAAYDAYFAAFVADPECRRLLEILFPDGFGSDEFRKAHTDGTRAWWNHSETQYTFKCVDTATSEIVGMTLCDIFVKPRSGEERKNPGIGWLQGEQKERCEKVLNPLWDTREKLWGGRQYIYVHAFAVDPKHQGRGAGAALVKALIALSDQSNLPIYLESSPPTEGLYAKLGFQRLKESVIHDAAVLGTDKDVEVPLMVKLPSKAGNVSFEEWAAANP</sequence>
<dbReference type="InterPro" id="IPR052523">
    <property type="entry name" value="Trichothecene_AcTrans"/>
</dbReference>
<dbReference type="Gene3D" id="3.40.630.30">
    <property type="match status" value="1"/>
</dbReference>
<dbReference type="AlphaFoldDB" id="A0AAN6N0Z1"/>
<dbReference type="InterPro" id="IPR016181">
    <property type="entry name" value="Acyl_CoA_acyltransferase"/>
</dbReference>
<keyword evidence="3" id="KW-1185">Reference proteome</keyword>
<organism evidence="2 3">
    <name type="scientific">Diplogelasinospora grovesii</name>
    <dbReference type="NCBI Taxonomy" id="303347"/>
    <lineage>
        <taxon>Eukaryota</taxon>
        <taxon>Fungi</taxon>
        <taxon>Dikarya</taxon>
        <taxon>Ascomycota</taxon>
        <taxon>Pezizomycotina</taxon>
        <taxon>Sordariomycetes</taxon>
        <taxon>Sordariomycetidae</taxon>
        <taxon>Sordariales</taxon>
        <taxon>Diplogelasinosporaceae</taxon>
        <taxon>Diplogelasinospora</taxon>
    </lineage>
</organism>
<dbReference type="PANTHER" id="PTHR42791:SF17">
    <property type="entry name" value="ACETYLTRANSFERASE, GNAT FAMILY FAMILY (AFU_ORTHOLOGUE AFUA_8G05690)"/>
    <property type="match status" value="1"/>
</dbReference>
<dbReference type="CDD" id="cd04301">
    <property type="entry name" value="NAT_SF"/>
    <property type="match status" value="1"/>
</dbReference>
<dbReference type="SUPFAM" id="SSF55729">
    <property type="entry name" value="Acyl-CoA N-acyltransferases (Nat)"/>
    <property type="match status" value="1"/>
</dbReference>
<gene>
    <name evidence="2" type="ORF">QBC46DRAFT_394186</name>
</gene>
<evidence type="ECO:0000313" key="3">
    <source>
        <dbReference type="Proteomes" id="UP001303473"/>
    </source>
</evidence>
<evidence type="ECO:0000259" key="1">
    <source>
        <dbReference type="PROSITE" id="PS51186"/>
    </source>
</evidence>
<reference evidence="3" key="1">
    <citation type="journal article" date="2023" name="Mol. Phylogenet. Evol.">
        <title>Genome-scale phylogeny and comparative genomics of the fungal order Sordariales.</title>
        <authorList>
            <person name="Hensen N."/>
            <person name="Bonometti L."/>
            <person name="Westerberg I."/>
            <person name="Brannstrom I.O."/>
            <person name="Guillou S."/>
            <person name="Cros-Aarteil S."/>
            <person name="Calhoun S."/>
            <person name="Haridas S."/>
            <person name="Kuo A."/>
            <person name="Mondo S."/>
            <person name="Pangilinan J."/>
            <person name="Riley R."/>
            <person name="LaButti K."/>
            <person name="Andreopoulos B."/>
            <person name="Lipzen A."/>
            <person name="Chen C."/>
            <person name="Yan M."/>
            <person name="Daum C."/>
            <person name="Ng V."/>
            <person name="Clum A."/>
            <person name="Steindorff A."/>
            <person name="Ohm R.A."/>
            <person name="Martin F."/>
            <person name="Silar P."/>
            <person name="Natvig D.O."/>
            <person name="Lalanne C."/>
            <person name="Gautier V."/>
            <person name="Ament-Velasquez S.L."/>
            <person name="Kruys A."/>
            <person name="Hutchinson M.I."/>
            <person name="Powell A.J."/>
            <person name="Barry K."/>
            <person name="Miller A.N."/>
            <person name="Grigoriev I.V."/>
            <person name="Debuchy R."/>
            <person name="Gladieux P."/>
            <person name="Hiltunen Thoren M."/>
            <person name="Johannesson H."/>
        </authorList>
    </citation>
    <scope>NUCLEOTIDE SEQUENCE [LARGE SCALE GENOMIC DNA]</scope>
    <source>
        <strain evidence="3">CBS 340.73</strain>
    </source>
</reference>
<feature type="domain" description="N-acetyltransferase" evidence="1">
    <location>
        <begin position="131"/>
        <end position="204"/>
    </location>
</feature>
<proteinExistence type="predicted"/>
<name>A0AAN6N0Z1_9PEZI</name>